<dbReference type="RefSeq" id="WP_162265043.1">
    <property type="nucleotide sequence ID" value="NZ_CP080764.1"/>
</dbReference>
<proteinExistence type="predicted"/>
<keyword evidence="2" id="KW-1185">Reference proteome</keyword>
<dbReference type="InterPro" id="IPR035406">
    <property type="entry name" value="DUF5412"/>
</dbReference>
<dbReference type="GeneID" id="97140581"/>
<dbReference type="Proteomes" id="UP000826616">
    <property type="component" value="Chromosome"/>
</dbReference>
<reference evidence="1 2" key="1">
    <citation type="submission" date="2021-08" db="EMBL/GenBank/DDBJ databases">
        <title>Complete genome sequence of the strain Aneurinibacillus thermoaerophilus CCM 8960.</title>
        <authorList>
            <person name="Musilova J."/>
            <person name="Kourilova X."/>
            <person name="Pernicova I."/>
            <person name="Bezdicek M."/>
            <person name="Lengerova M."/>
            <person name="Obruca S."/>
            <person name="Sedlar K."/>
        </authorList>
    </citation>
    <scope>NUCLEOTIDE SEQUENCE [LARGE SCALE GENOMIC DNA]</scope>
    <source>
        <strain evidence="1 2">CCM 8960</strain>
    </source>
</reference>
<gene>
    <name evidence="1" type="ORF">K3F53_04300</name>
</gene>
<dbReference type="EMBL" id="CP080764">
    <property type="protein sequence ID" value="QYY43474.1"/>
    <property type="molecule type" value="Genomic_DNA"/>
</dbReference>
<sequence length="122" mass="13940">MSVKKKVLLGLIILILIFAGVIGYVYYSLFYSMSNLPKGDFIKKVDSPDKNYTIQMYIVNGGATVSTAVRGELITNKKGTKKNIYWDYKTSDTNVKWLDNDTVSINGHEINVEKDVYDFRRK</sequence>
<evidence type="ECO:0000313" key="2">
    <source>
        <dbReference type="Proteomes" id="UP000826616"/>
    </source>
</evidence>
<dbReference type="Pfam" id="PF17428">
    <property type="entry name" value="DUF5412"/>
    <property type="match status" value="1"/>
</dbReference>
<name>A0ABX8YDS9_ANETH</name>
<evidence type="ECO:0000313" key="1">
    <source>
        <dbReference type="EMBL" id="QYY43474.1"/>
    </source>
</evidence>
<protein>
    <submittedName>
        <fullName evidence="1">DUF5412 domain-containing protein</fullName>
    </submittedName>
</protein>
<accession>A0ABX8YDS9</accession>
<organism evidence="1 2">
    <name type="scientific">Aneurinibacillus thermoaerophilus</name>
    <dbReference type="NCBI Taxonomy" id="143495"/>
    <lineage>
        <taxon>Bacteria</taxon>
        <taxon>Bacillati</taxon>
        <taxon>Bacillota</taxon>
        <taxon>Bacilli</taxon>
        <taxon>Bacillales</taxon>
        <taxon>Paenibacillaceae</taxon>
        <taxon>Aneurinibacillus group</taxon>
        <taxon>Aneurinibacillus</taxon>
    </lineage>
</organism>